<protein>
    <recommendedName>
        <fullName evidence="3 5">Acylphosphatase</fullName>
        <ecNumber evidence="2 5">3.6.1.7</ecNumber>
    </recommendedName>
</protein>
<proteinExistence type="inferred from homology"/>
<evidence type="ECO:0000256" key="7">
    <source>
        <dbReference type="RuleBase" id="RU004168"/>
    </source>
</evidence>
<sequence length="89" mass="10164">MIRYEAIISGRVQGVGFRVFTQAQAVERSLTGWVKNEANGDVHLEVQGEEATVYRFLDRVKQAQFPAKVDSFQTTKLDTVENEKDFKIK</sequence>
<evidence type="ECO:0000313" key="10">
    <source>
        <dbReference type="Proteomes" id="UP000318138"/>
    </source>
</evidence>
<accession>A0A859FBC6</accession>
<dbReference type="Pfam" id="PF00708">
    <property type="entry name" value="Acylphosphatase"/>
    <property type="match status" value="1"/>
</dbReference>
<evidence type="ECO:0000256" key="6">
    <source>
        <dbReference type="RuleBase" id="RU000553"/>
    </source>
</evidence>
<reference evidence="10" key="1">
    <citation type="submission" date="2019-07" db="EMBL/GenBank/DDBJ databases">
        <title>Bacillus alkalisoli sp. nov. isolated from saline soil.</title>
        <authorList>
            <person name="Sun J.-Q."/>
            <person name="Xu L."/>
        </authorList>
    </citation>
    <scope>NUCLEOTIDE SEQUENCE [LARGE SCALE GENOMIC DNA]</scope>
    <source>
        <strain evidence="10">M4U3P1</strain>
    </source>
</reference>
<feature type="active site" evidence="5">
    <location>
        <position position="36"/>
    </location>
</feature>
<dbReference type="EMBL" id="CP041372">
    <property type="protein sequence ID" value="QKS70569.1"/>
    <property type="molecule type" value="Genomic_DNA"/>
</dbReference>
<keyword evidence="5 6" id="KW-0378">Hydrolase</keyword>
<dbReference type="Proteomes" id="UP000318138">
    <property type="component" value="Chromosome"/>
</dbReference>
<dbReference type="PANTHER" id="PTHR47268">
    <property type="entry name" value="ACYLPHOSPHATASE"/>
    <property type="match status" value="1"/>
</dbReference>
<dbReference type="PROSITE" id="PS00151">
    <property type="entry name" value="ACYLPHOSPHATASE_2"/>
    <property type="match status" value="1"/>
</dbReference>
<keyword evidence="10" id="KW-1185">Reference proteome</keyword>
<evidence type="ECO:0000256" key="2">
    <source>
        <dbReference type="ARBA" id="ARBA00012150"/>
    </source>
</evidence>
<dbReference type="Gene3D" id="3.30.70.100">
    <property type="match status" value="1"/>
</dbReference>
<evidence type="ECO:0000256" key="3">
    <source>
        <dbReference type="ARBA" id="ARBA00015991"/>
    </source>
</evidence>
<dbReference type="InterPro" id="IPR017968">
    <property type="entry name" value="Acylphosphatase_CS"/>
</dbReference>
<dbReference type="PROSITE" id="PS00150">
    <property type="entry name" value="ACYLPHOSPHATASE_1"/>
    <property type="match status" value="1"/>
</dbReference>
<dbReference type="InterPro" id="IPR001792">
    <property type="entry name" value="Acylphosphatase-like_dom"/>
</dbReference>
<evidence type="ECO:0000256" key="1">
    <source>
        <dbReference type="ARBA" id="ARBA00005614"/>
    </source>
</evidence>
<organism evidence="9 10">
    <name type="scientific">Paenalkalicoccus suaedae</name>
    <dbReference type="NCBI Taxonomy" id="2592382"/>
    <lineage>
        <taxon>Bacteria</taxon>
        <taxon>Bacillati</taxon>
        <taxon>Bacillota</taxon>
        <taxon>Bacilli</taxon>
        <taxon>Bacillales</taxon>
        <taxon>Bacillaceae</taxon>
        <taxon>Paenalkalicoccus</taxon>
    </lineage>
</organism>
<dbReference type="SUPFAM" id="SSF54975">
    <property type="entry name" value="Acylphosphatase/BLUF domain-like"/>
    <property type="match status" value="1"/>
</dbReference>
<dbReference type="InterPro" id="IPR036046">
    <property type="entry name" value="Acylphosphatase-like_dom_sf"/>
</dbReference>
<name>A0A859FBC6_9BACI</name>
<dbReference type="EC" id="3.6.1.7" evidence="2 5"/>
<gene>
    <name evidence="9" type="ORF">FLK61_27860</name>
</gene>
<comment type="similarity">
    <text evidence="1 7">Belongs to the acylphosphatase family.</text>
</comment>
<evidence type="ECO:0000259" key="8">
    <source>
        <dbReference type="PROSITE" id="PS51160"/>
    </source>
</evidence>
<evidence type="ECO:0000256" key="5">
    <source>
        <dbReference type="PROSITE-ProRule" id="PRU00520"/>
    </source>
</evidence>
<dbReference type="InterPro" id="IPR020456">
    <property type="entry name" value="Acylphosphatase"/>
</dbReference>
<dbReference type="PANTHER" id="PTHR47268:SF4">
    <property type="entry name" value="ACYLPHOSPHATASE"/>
    <property type="match status" value="1"/>
</dbReference>
<dbReference type="AlphaFoldDB" id="A0A859FBC6"/>
<dbReference type="RefSeq" id="WP_176008604.1">
    <property type="nucleotide sequence ID" value="NZ_CP041372.2"/>
</dbReference>
<evidence type="ECO:0000313" key="9">
    <source>
        <dbReference type="EMBL" id="QKS70569.1"/>
    </source>
</evidence>
<dbReference type="GO" id="GO:0003998">
    <property type="term" value="F:acylphosphatase activity"/>
    <property type="evidence" value="ECO:0007669"/>
    <property type="project" value="UniProtKB-EC"/>
</dbReference>
<feature type="active site" evidence="5">
    <location>
        <position position="18"/>
    </location>
</feature>
<dbReference type="KEGG" id="psua:FLK61_27860"/>
<comment type="catalytic activity">
    <reaction evidence="4 5 6">
        <text>an acyl phosphate + H2O = a carboxylate + phosphate + H(+)</text>
        <dbReference type="Rhea" id="RHEA:14965"/>
        <dbReference type="ChEBI" id="CHEBI:15377"/>
        <dbReference type="ChEBI" id="CHEBI:15378"/>
        <dbReference type="ChEBI" id="CHEBI:29067"/>
        <dbReference type="ChEBI" id="CHEBI:43474"/>
        <dbReference type="ChEBI" id="CHEBI:59918"/>
        <dbReference type="EC" id="3.6.1.7"/>
    </reaction>
</comment>
<dbReference type="PRINTS" id="PR00112">
    <property type="entry name" value="ACYLPHPHTASE"/>
</dbReference>
<dbReference type="PROSITE" id="PS51160">
    <property type="entry name" value="ACYLPHOSPHATASE_3"/>
    <property type="match status" value="1"/>
</dbReference>
<evidence type="ECO:0000256" key="4">
    <source>
        <dbReference type="ARBA" id="ARBA00047645"/>
    </source>
</evidence>
<feature type="domain" description="Acylphosphatase-like" evidence="8">
    <location>
        <begin position="3"/>
        <end position="89"/>
    </location>
</feature>